<feature type="region of interest" description="Disordered" evidence="1">
    <location>
        <begin position="26"/>
        <end position="59"/>
    </location>
</feature>
<evidence type="ECO:0000313" key="3">
    <source>
        <dbReference type="EMBL" id="PWJ23591.1"/>
    </source>
</evidence>
<dbReference type="Proteomes" id="UP000245845">
    <property type="component" value="Unassembled WGS sequence"/>
</dbReference>
<feature type="signal peptide" evidence="2">
    <location>
        <begin position="1"/>
        <end position="20"/>
    </location>
</feature>
<protein>
    <recommendedName>
        <fullName evidence="5">Lipoprotein</fullName>
    </recommendedName>
</protein>
<feature type="compositionally biased region" description="Basic and acidic residues" evidence="1">
    <location>
        <begin position="26"/>
        <end position="38"/>
    </location>
</feature>
<keyword evidence="2" id="KW-0732">Signal</keyword>
<dbReference type="RefSeq" id="WP_146203316.1">
    <property type="nucleotide sequence ID" value="NZ_BAAACK010000005.1"/>
</dbReference>
<accession>A0A2Y9C651</accession>
<feature type="chain" id="PRO_5043162253" description="Lipoprotein" evidence="2">
    <location>
        <begin position="21"/>
        <end position="244"/>
    </location>
</feature>
<evidence type="ECO:0000256" key="2">
    <source>
        <dbReference type="SAM" id="SignalP"/>
    </source>
</evidence>
<name>A0A2Y9C651_9FIRM</name>
<keyword evidence="4" id="KW-1185">Reference proteome</keyword>
<proteinExistence type="predicted"/>
<organism evidence="3 4">
    <name type="scientific">Faecalicatena orotica</name>
    <dbReference type="NCBI Taxonomy" id="1544"/>
    <lineage>
        <taxon>Bacteria</taxon>
        <taxon>Bacillati</taxon>
        <taxon>Bacillota</taxon>
        <taxon>Clostridia</taxon>
        <taxon>Lachnospirales</taxon>
        <taxon>Lachnospiraceae</taxon>
        <taxon>Faecalicatena</taxon>
    </lineage>
</organism>
<dbReference type="OrthoDB" id="1969748at2"/>
<dbReference type="EMBL" id="QGDL01000013">
    <property type="protein sequence ID" value="PWJ23591.1"/>
    <property type="molecule type" value="Genomic_DNA"/>
</dbReference>
<reference evidence="3 4" key="1">
    <citation type="submission" date="2018-05" db="EMBL/GenBank/DDBJ databases">
        <title>The Hungate 1000. A catalogue of reference genomes from the rumen microbiome.</title>
        <authorList>
            <person name="Kelly W."/>
        </authorList>
    </citation>
    <scope>NUCLEOTIDE SEQUENCE [LARGE SCALE GENOMIC DNA]</scope>
    <source>
        <strain evidence="3 4">NLAE-zl-C242</strain>
    </source>
</reference>
<sequence length="244" mass="27026">MMNRKKCVIYLTAAVMLFCAGCGSQKEKQTDAGDKKEASQPAETGNQDESKTKPEKDADTLSKANDIAAIYRFELDGHTYQLPFPVSELEENGWTLREGDAGQTMEGMSYVITSMTDANGNSVRLNVVNLTDQEQQLKDCEIGGIMIYAKGASNVRFQTADGISLSSTPEDIKKTYGTDEPVFSESTSQDDTTTIWYKFYKGQTDDLRMPSVDSIQSDEDTLSFIVDKNQKLTGIELQYFGSTQ</sequence>
<feature type="compositionally biased region" description="Basic and acidic residues" evidence="1">
    <location>
        <begin position="48"/>
        <end position="59"/>
    </location>
</feature>
<evidence type="ECO:0000256" key="1">
    <source>
        <dbReference type="SAM" id="MobiDB-lite"/>
    </source>
</evidence>
<evidence type="ECO:0008006" key="5">
    <source>
        <dbReference type="Google" id="ProtNLM"/>
    </source>
</evidence>
<comment type="caution">
    <text evidence="3">The sequence shown here is derived from an EMBL/GenBank/DDBJ whole genome shotgun (WGS) entry which is preliminary data.</text>
</comment>
<dbReference type="AlphaFoldDB" id="A0A2Y9C651"/>
<gene>
    <name evidence="3" type="ORF">A8806_11324</name>
</gene>
<evidence type="ECO:0000313" key="4">
    <source>
        <dbReference type="Proteomes" id="UP000245845"/>
    </source>
</evidence>